<dbReference type="Proteomes" id="UP000799539">
    <property type="component" value="Unassembled WGS sequence"/>
</dbReference>
<protein>
    <submittedName>
        <fullName evidence="2">Uncharacterized protein</fullName>
    </submittedName>
</protein>
<feature type="region of interest" description="Disordered" evidence="1">
    <location>
        <begin position="40"/>
        <end position="60"/>
    </location>
</feature>
<keyword evidence="3" id="KW-1185">Reference proteome</keyword>
<feature type="compositionally biased region" description="Polar residues" evidence="1">
    <location>
        <begin position="41"/>
        <end position="51"/>
    </location>
</feature>
<accession>A0A6A6F3F7</accession>
<dbReference type="AlphaFoldDB" id="A0A6A6F3F7"/>
<dbReference type="OrthoDB" id="15893at2759"/>
<dbReference type="GO" id="GO:0005759">
    <property type="term" value="C:mitochondrial matrix"/>
    <property type="evidence" value="ECO:0007669"/>
    <property type="project" value="TreeGrafter"/>
</dbReference>
<dbReference type="EMBL" id="ML992710">
    <property type="protein sequence ID" value="KAF2206857.1"/>
    <property type="molecule type" value="Genomic_DNA"/>
</dbReference>
<proteinExistence type="predicted"/>
<evidence type="ECO:0000313" key="3">
    <source>
        <dbReference type="Proteomes" id="UP000799539"/>
    </source>
</evidence>
<dbReference type="GO" id="GO:0033615">
    <property type="term" value="P:mitochondrial proton-transporting ATP synthase complex assembly"/>
    <property type="evidence" value="ECO:0007669"/>
    <property type="project" value="InterPro"/>
</dbReference>
<evidence type="ECO:0000313" key="2">
    <source>
        <dbReference type="EMBL" id="KAF2206857.1"/>
    </source>
</evidence>
<dbReference type="PANTHER" id="PTHR28015:SF1">
    <property type="entry name" value="ATP SYNTHASE ASSEMBLY FACTOR FMC1, MITOCHONDRIAL"/>
    <property type="match status" value="1"/>
</dbReference>
<sequence length="115" mass="13376">MSLQPQARSLYRRILRELPARTPSLLANPSPLQKHIRAHFSESSHPTTAQQAPKAPSRRLEEAEQYVQYLVAQRMYTTLVERYNPGMNMTEEEKVRLTARRVGMDMPEDLWRGRG</sequence>
<gene>
    <name evidence="2" type="ORF">CERZMDRAFT_52316</name>
</gene>
<reference evidence="2" key="1">
    <citation type="journal article" date="2020" name="Stud. Mycol.">
        <title>101 Dothideomycetes genomes: a test case for predicting lifestyles and emergence of pathogens.</title>
        <authorList>
            <person name="Haridas S."/>
            <person name="Albert R."/>
            <person name="Binder M."/>
            <person name="Bloem J."/>
            <person name="Labutti K."/>
            <person name="Salamov A."/>
            <person name="Andreopoulos B."/>
            <person name="Baker S."/>
            <person name="Barry K."/>
            <person name="Bills G."/>
            <person name="Bluhm B."/>
            <person name="Cannon C."/>
            <person name="Castanera R."/>
            <person name="Culley D."/>
            <person name="Daum C."/>
            <person name="Ezra D."/>
            <person name="Gonzalez J."/>
            <person name="Henrissat B."/>
            <person name="Kuo A."/>
            <person name="Liang C."/>
            <person name="Lipzen A."/>
            <person name="Lutzoni F."/>
            <person name="Magnuson J."/>
            <person name="Mondo S."/>
            <person name="Nolan M."/>
            <person name="Ohm R."/>
            <person name="Pangilinan J."/>
            <person name="Park H.-J."/>
            <person name="Ramirez L."/>
            <person name="Alfaro M."/>
            <person name="Sun H."/>
            <person name="Tritt A."/>
            <person name="Yoshinaga Y."/>
            <person name="Zwiers L.-H."/>
            <person name="Turgeon B."/>
            <person name="Goodwin S."/>
            <person name="Spatafora J."/>
            <person name="Crous P."/>
            <person name="Grigoriev I."/>
        </authorList>
    </citation>
    <scope>NUCLEOTIDE SEQUENCE</scope>
    <source>
        <strain evidence="2">SCOH1-5</strain>
    </source>
</reference>
<dbReference type="PANTHER" id="PTHR28015">
    <property type="entry name" value="ATP SYNTHASE ASSEMBLY FACTOR FMC1, MITOCHONDRIAL"/>
    <property type="match status" value="1"/>
</dbReference>
<evidence type="ECO:0000256" key="1">
    <source>
        <dbReference type="SAM" id="MobiDB-lite"/>
    </source>
</evidence>
<dbReference type="InterPro" id="IPR039196">
    <property type="entry name" value="Fmc1"/>
</dbReference>
<dbReference type="Pfam" id="PF13233">
    <property type="entry name" value="Complex1_LYR_2"/>
    <property type="match status" value="1"/>
</dbReference>
<name>A0A6A6F3F7_9PEZI</name>
<organism evidence="2 3">
    <name type="scientific">Cercospora zeae-maydis SCOH1-5</name>
    <dbReference type="NCBI Taxonomy" id="717836"/>
    <lineage>
        <taxon>Eukaryota</taxon>
        <taxon>Fungi</taxon>
        <taxon>Dikarya</taxon>
        <taxon>Ascomycota</taxon>
        <taxon>Pezizomycotina</taxon>
        <taxon>Dothideomycetes</taxon>
        <taxon>Dothideomycetidae</taxon>
        <taxon>Mycosphaerellales</taxon>
        <taxon>Mycosphaerellaceae</taxon>
        <taxon>Cercospora</taxon>
    </lineage>
</organism>